<feature type="transmembrane region" description="Helical" evidence="4">
    <location>
        <begin position="77"/>
        <end position="102"/>
    </location>
</feature>
<dbReference type="Pfam" id="PF00005">
    <property type="entry name" value="ABC_tran"/>
    <property type="match status" value="1"/>
</dbReference>
<organism evidence="6 7">
    <name type="scientific">Pycnoporus cinnabarinus</name>
    <name type="common">Cinnabar-red polypore</name>
    <name type="synonym">Trametes cinnabarina</name>
    <dbReference type="NCBI Taxonomy" id="5643"/>
    <lineage>
        <taxon>Eukaryota</taxon>
        <taxon>Fungi</taxon>
        <taxon>Dikarya</taxon>
        <taxon>Basidiomycota</taxon>
        <taxon>Agaricomycotina</taxon>
        <taxon>Agaricomycetes</taxon>
        <taxon>Polyporales</taxon>
        <taxon>Polyporaceae</taxon>
        <taxon>Trametes</taxon>
    </lineage>
</organism>
<dbReference type="AlphaFoldDB" id="A0A060SC48"/>
<keyword evidence="2" id="KW-0067">ATP-binding</keyword>
<keyword evidence="4" id="KW-0472">Membrane</keyword>
<sequence>MYRREKATSSKEGTFDPNDTSRVKHTRYGVWDVYEDQSSTSRLSALPGWCTIEKYAEVVACMPYVWRMLRDVLSIPACALLFVMYCVIQAGHALVPALALWYQGQLLEIMQIAIDTRTVDKDRLFHICTGRIACSVVLHLLGAASGRLQPALQLRMRKWTNAHLFRARARLDVPTFETSSVQRQFEDVTSQSDFMMPIPWETLHMLVGFVRAATQVVAQLWVLADALGAQRDGWFLAGLTMASKSIQWLSDLNLFGGRSQVWAATTTNEDYLKLHGWTRIMKETSHRKEIVAGNLGEYAVSVFETASERVGDADIFTLRAIQYPENMPVSLASMQMVQETANTFAWNIYELMMSTQSFSHQLGQVRKLYEVANIPNKIPDGTVPFPEDTAQIRTGFSLEFRNVSFKYPGSENYALRNVCFRVLPGQLCIIVGANGSGKSTILKLVARLYDPDEGQILIDGHDIRTLKLRDLRQAISVLFQDYTHFPLSIRDNIALGDPSAAENEAHVRLAARLGGAADFIEKLPEGYNTYLDRPVRDYYAGIPEGTTTLFGRKVDFRNVRFVAHLKQSDTSALSGGQMQRLAVTFMRSVVPEEPKVGLLLFDEPSASLDPVAEHDLFNRLRELRGNKTMLFSSHRFGNLTRHADLILYMNDSVIVESGTHEQLLKQGGGYANIWNLQAQAFL</sequence>
<feature type="domain" description="ABC transporter" evidence="5">
    <location>
        <begin position="398"/>
        <end position="676"/>
    </location>
</feature>
<dbReference type="SUPFAM" id="SSF52540">
    <property type="entry name" value="P-loop containing nucleoside triphosphate hydrolases"/>
    <property type="match status" value="1"/>
</dbReference>
<dbReference type="Gene3D" id="3.40.50.300">
    <property type="entry name" value="P-loop containing nucleotide triphosphate hydrolases"/>
    <property type="match status" value="1"/>
</dbReference>
<evidence type="ECO:0000256" key="3">
    <source>
        <dbReference type="SAM" id="MobiDB-lite"/>
    </source>
</evidence>
<keyword evidence="7" id="KW-1185">Reference proteome</keyword>
<keyword evidence="4" id="KW-1133">Transmembrane helix</keyword>
<dbReference type="InterPro" id="IPR003439">
    <property type="entry name" value="ABC_transporter-like_ATP-bd"/>
</dbReference>
<dbReference type="InterPro" id="IPR027417">
    <property type="entry name" value="P-loop_NTPase"/>
</dbReference>
<dbReference type="InterPro" id="IPR003593">
    <property type="entry name" value="AAA+_ATPase"/>
</dbReference>
<name>A0A060SC48_PYCCI</name>
<evidence type="ECO:0000256" key="2">
    <source>
        <dbReference type="ARBA" id="ARBA00022840"/>
    </source>
</evidence>
<keyword evidence="4" id="KW-0812">Transmembrane</keyword>
<dbReference type="GO" id="GO:0016887">
    <property type="term" value="F:ATP hydrolysis activity"/>
    <property type="evidence" value="ECO:0007669"/>
    <property type="project" value="InterPro"/>
</dbReference>
<accession>A0A060SC48</accession>
<dbReference type="GO" id="GO:0015421">
    <property type="term" value="F:ABC-type oligopeptide transporter activity"/>
    <property type="evidence" value="ECO:0007669"/>
    <property type="project" value="TreeGrafter"/>
</dbReference>
<proteinExistence type="predicted"/>
<reference evidence="6" key="1">
    <citation type="submission" date="2014-01" db="EMBL/GenBank/DDBJ databases">
        <title>The genome of the white-rot fungus Pycnoporus cinnabarinus: a basidiomycete model with a versatile arsenal for lignocellulosic biomass breakdown.</title>
        <authorList>
            <person name="Levasseur A."/>
            <person name="Lomascolo A."/>
            <person name="Ruiz-Duenas F.J."/>
            <person name="Uzan E."/>
            <person name="Piumi F."/>
            <person name="Kues U."/>
            <person name="Ram A.F.J."/>
            <person name="Murat C."/>
            <person name="Haon M."/>
            <person name="Benoit I."/>
            <person name="Arfi Y."/>
            <person name="Chevret D."/>
            <person name="Drula E."/>
            <person name="Kwon M.J."/>
            <person name="Gouret P."/>
            <person name="Lesage-Meessen L."/>
            <person name="Lombard V."/>
            <person name="Mariette J."/>
            <person name="Noirot C."/>
            <person name="Park J."/>
            <person name="Patyshakuliyeva A."/>
            <person name="Wieneger R.A.B."/>
            <person name="Wosten H.A.B."/>
            <person name="Martin F."/>
            <person name="Coutinho P.M."/>
            <person name="de Vries R."/>
            <person name="Martinez A.T."/>
            <person name="Klopp C."/>
            <person name="Pontarotti P."/>
            <person name="Henrissat B."/>
            <person name="Record E."/>
        </authorList>
    </citation>
    <scope>NUCLEOTIDE SEQUENCE [LARGE SCALE GENOMIC DNA]</scope>
    <source>
        <strain evidence="6">BRFM137</strain>
    </source>
</reference>
<dbReference type="OrthoDB" id="6500128at2759"/>
<dbReference type="SMART" id="SM00382">
    <property type="entry name" value="AAA"/>
    <property type="match status" value="1"/>
</dbReference>
<dbReference type="EMBL" id="CCBP010000056">
    <property type="protein sequence ID" value="CDO69834.1"/>
    <property type="molecule type" value="Genomic_DNA"/>
</dbReference>
<dbReference type="HOGENOM" id="CLU_000604_63_0_1"/>
<dbReference type="STRING" id="5643.A0A060SC48"/>
<dbReference type="GO" id="GO:0005524">
    <property type="term" value="F:ATP binding"/>
    <property type="evidence" value="ECO:0007669"/>
    <property type="project" value="UniProtKB-KW"/>
</dbReference>
<dbReference type="InterPro" id="IPR039421">
    <property type="entry name" value="Type_1_exporter"/>
</dbReference>
<evidence type="ECO:0000259" key="5">
    <source>
        <dbReference type="PROSITE" id="PS50893"/>
    </source>
</evidence>
<evidence type="ECO:0000313" key="7">
    <source>
        <dbReference type="Proteomes" id="UP000029665"/>
    </source>
</evidence>
<gene>
    <name evidence="6" type="ORF">BN946_scf184803.g32</name>
</gene>
<dbReference type="PROSITE" id="PS50893">
    <property type="entry name" value="ABC_TRANSPORTER_2"/>
    <property type="match status" value="1"/>
</dbReference>
<dbReference type="PANTHER" id="PTHR43394:SF1">
    <property type="entry name" value="ATP-BINDING CASSETTE SUB-FAMILY B MEMBER 10, MITOCHONDRIAL"/>
    <property type="match status" value="1"/>
</dbReference>
<evidence type="ECO:0000256" key="1">
    <source>
        <dbReference type="ARBA" id="ARBA00022741"/>
    </source>
</evidence>
<feature type="region of interest" description="Disordered" evidence="3">
    <location>
        <begin position="1"/>
        <end position="20"/>
    </location>
</feature>
<protein>
    <recommendedName>
        <fullName evidence="5">ABC transporter domain-containing protein</fullName>
    </recommendedName>
</protein>
<dbReference type="PANTHER" id="PTHR43394">
    <property type="entry name" value="ATP-DEPENDENT PERMEASE MDL1, MITOCHONDRIAL"/>
    <property type="match status" value="1"/>
</dbReference>
<dbReference type="OMA" id="ACTIATH"/>
<evidence type="ECO:0000313" key="6">
    <source>
        <dbReference type="EMBL" id="CDO69834.1"/>
    </source>
</evidence>
<comment type="caution">
    <text evidence="6">The sequence shown here is derived from an EMBL/GenBank/DDBJ whole genome shotgun (WGS) entry which is preliminary data.</text>
</comment>
<dbReference type="Proteomes" id="UP000029665">
    <property type="component" value="Unassembled WGS sequence"/>
</dbReference>
<keyword evidence="1" id="KW-0547">Nucleotide-binding</keyword>
<evidence type="ECO:0000256" key="4">
    <source>
        <dbReference type="SAM" id="Phobius"/>
    </source>
</evidence>